<reference evidence="2" key="1">
    <citation type="journal article" date="2016" name="Sci. Rep.">
        <title>Molecular characterization of firefly nuptial gifts: a multi-omics approach sheds light on postcopulatory sexual selection.</title>
        <authorList>
            <person name="Al-Wathiqui N."/>
            <person name="Fallon T.R."/>
            <person name="South A."/>
            <person name="Weng J.K."/>
            <person name="Lewis S.M."/>
        </authorList>
    </citation>
    <scope>NUCLEOTIDE SEQUENCE</scope>
</reference>
<protein>
    <submittedName>
        <fullName evidence="2">Uncharacterized protein</fullName>
    </submittedName>
</protein>
<feature type="compositionally biased region" description="Low complexity" evidence="1">
    <location>
        <begin position="90"/>
        <end position="101"/>
    </location>
</feature>
<sequence length="111" mass="12485">MKANRSGDAGGIEKKWPLFDILSFLDTFIIPRRTTGNISTCSAKQDQETPILEMPNSPEWDTFTQITQTEDQQPANTPADSETDEPPNSPVTTRVTITPPITRRPKRKNEK</sequence>
<proteinExistence type="predicted"/>
<gene>
    <name evidence="3" type="ORF">PPYR_01406</name>
</gene>
<evidence type="ECO:0000313" key="2">
    <source>
        <dbReference type="EMBL" id="JAV63300.1"/>
    </source>
</evidence>
<accession>A0A1Y1KSX9</accession>
<keyword evidence="4" id="KW-1185">Reference proteome</keyword>
<feature type="compositionally biased region" description="Polar residues" evidence="1">
    <location>
        <begin position="68"/>
        <end position="80"/>
    </location>
</feature>
<name>A0A1Y1KSX9_PHOPY</name>
<dbReference type="InParanoid" id="A0A1Y1KSX9"/>
<dbReference type="AlphaFoldDB" id="A0A1Y1KSX9"/>
<reference evidence="3" key="3">
    <citation type="submission" date="2019-08" db="EMBL/GenBank/DDBJ databases">
        <authorList>
            <consortium name="Photinus pyralis genome working group"/>
            <person name="Fallon T.R."/>
            <person name="Sander Lower S.E."/>
            <person name="Weng J.-K."/>
        </authorList>
    </citation>
    <scope>NUCLEOTIDE SEQUENCE</scope>
    <source>
        <strain evidence="3">1611_PpyrPB1</strain>
        <tissue evidence="3">Whole body</tissue>
    </source>
</reference>
<organism evidence="2">
    <name type="scientific">Photinus pyralis</name>
    <name type="common">Common eastern firefly</name>
    <name type="synonym">Lampyris pyralis</name>
    <dbReference type="NCBI Taxonomy" id="7054"/>
    <lineage>
        <taxon>Eukaryota</taxon>
        <taxon>Metazoa</taxon>
        <taxon>Ecdysozoa</taxon>
        <taxon>Arthropoda</taxon>
        <taxon>Hexapoda</taxon>
        <taxon>Insecta</taxon>
        <taxon>Pterygota</taxon>
        <taxon>Neoptera</taxon>
        <taxon>Endopterygota</taxon>
        <taxon>Coleoptera</taxon>
        <taxon>Polyphaga</taxon>
        <taxon>Elateriformia</taxon>
        <taxon>Elateroidea</taxon>
        <taxon>Lampyridae</taxon>
        <taxon>Lampyrinae</taxon>
        <taxon>Photinus</taxon>
    </lineage>
</organism>
<dbReference type="EMBL" id="VVIM01000001">
    <property type="protein sequence ID" value="KAB0804436.1"/>
    <property type="molecule type" value="Genomic_DNA"/>
</dbReference>
<evidence type="ECO:0000256" key="1">
    <source>
        <dbReference type="SAM" id="MobiDB-lite"/>
    </source>
</evidence>
<dbReference type="Proteomes" id="UP000327044">
    <property type="component" value="Unassembled WGS sequence"/>
</dbReference>
<evidence type="ECO:0000313" key="4">
    <source>
        <dbReference type="Proteomes" id="UP000327044"/>
    </source>
</evidence>
<feature type="region of interest" description="Disordered" evidence="1">
    <location>
        <begin position="68"/>
        <end position="111"/>
    </location>
</feature>
<evidence type="ECO:0000313" key="3">
    <source>
        <dbReference type="EMBL" id="KAB0804436.1"/>
    </source>
</evidence>
<reference evidence="3 4" key="2">
    <citation type="journal article" date="2018" name="Elife">
        <title>Firefly genomes illuminate parallel origins of bioluminescence in beetles.</title>
        <authorList>
            <person name="Fallon T.R."/>
            <person name="Lower S.E."/>
            <person name="Chang C.H."/>
            <person name="Bessho-Uehara M."/>
            <person name="Martin G.J."/>
            <person name="Bewick A.J."/>
            <person name="Behringer M."/>
            <person name="Debat H.J."/>
            <person name="Wong I."/>
            <person name="Day J.C."/>
            <person name="Suvorov A."/>
            <person name="Silva C.J."/>
            <person name="Stanger-Hall K.F."/>
            <person name="Hall D.W."/>
            <person name="Schmitz R.J."/>
            <person name="Nelson D.R."/>
            <person name="Lewis S.M."/>
            <person name="Shigenobu S."/>
            <person name="Bybee S.M."/>
            <person name="Larracuente A.M."/>
            <person name="Oba Y."/>
            <person name="Weng J.K."/>
        </authorList>
    </citation>
    <scope>NUCLEOTIDE SEQUENCE [LARGE SCALE GENOMIC DNA]</scope>
    <source>
        <strain evidence="3">1611_PpyrPB1</strain>
        <tissue evidence="3">Whole body</tissue>
    </source>
</reference>
<dbReference type="EMBL" id="GEZM01077464">
    <property type="protein sequence ID" value="JAV63300.1"/>
    <property type="molecule type" value="Transcribed_RNA"/>
</dbReference>